<feature type="region of interest" description="Disordered" evidence="2">
    <location>
        <begin position="212"/>
        <end position="244"/>
    </location>
</feature>
<evidence type="ECO:0000256" key="2">
    <source>
        <dbReference type="SAM" id="MobiDB-lite"/>
    </source>
</evidence>
<sequence>MPVVAEANFRQLPAAASLLTTPSNASTPMAASSSSGSGDASIPLMEVVSRPSSSDAPEDAKRGADVSSALLRDSTFTNGSTVGNGDLLHPWNGAVPDISRSPSVGDTFVSAAASSDVPYPYSSCDSTDDSESGPEDEEADVAERTPYGYITTATITLSGSCNSMERVGGLASAGNNQTVHLSSPTDNGYPTDGDPMEAQQIVSDTFLRKALQAADQEPSSSSGSTCISVSIGSAGEDSTERELNEPHVSVKLIAEKKGLFLKHSEYEIKVKGCEKAVRRRYKDFVTLHRYLAEKYPYRLLPTLPPKQLMLDSLLEERRRGLQAWLAIVSLHPVLGRSPIVNTFLHDTTTDHQYRLRVAYEKLKDELVRLRPDAILPNVDVDVLSSARTRLRRVQSSIERLKQLFDRRVSHSKRQQTECAEIDRILQCPDLRTVFEEEATFDGLSASERLVATQCERYALVQQRAVTERIDVLLEVLYAHSELCERIEKVISDQQRVFAKTTVGESSDRIRAKTKAPTINHGSALTSANDLPAVSNLDQHARRSAFAFSCAQAETLLAERYLQSLPSILLSYAYEEQQHHQKMSKIWHRLVVNESSRLD</sequence>
<dbReference type="InterPro" id="IPR028662">
    <property type="entry name" value="SNX8/Mvp1"/>
</dbReference>
<dbReference type="GO" id="GO:0005829">
    <property type="term" value="C:cytosol"/>
    <property type="evidence" value="ECO:0007669"/>
    <property type="project" value="GOC"/>
</dbReference>
<reference evidence="5" key="1">
    <citation type="submission" date="2014-01" db="EMBL/GenBank/DDBJ databases">
        <title>The Genome Sequence of Anopheles farauti FAR1 (V2).</title>
        <authorList>
            <consortium name="The Broad Institute Genomics Platform"/>
            <person name="Neafsey D.E."/>
            <person name="Besansky N."/>
            <person name="Howell P."/>
            <person name="Walton C."/>
            <person name="Young S.K."/>
            <person name="Zeng Q."/>
            <person name="Gargeya S."/>
            <person name="Fitzgerald M."/>
            <person name="Haas B."/>
            <person name="Abouelleil A."/>
            <person name="Allen A.W."/>
            <person name="Alvarado L."/>
            <person name="Arachchi H.M."/>
            <person name="Berlin A.M."/>
            <person name="Chapman S.B."/>
            <person name="Gainer-Dewar J."/>
            <person name="Goldberg J."/>
            <person name="Griggs A."/>
            <person name="Gujja S."/>
            <person name="Hansen M."/>
            <person name="Howarth C."/>
            <person name="Imamovic A."/>
            <person name="Ireland A."/>
            <person name="Larimer J."/>
            <person name="McCowan C."/>
            <person name="Murphy C."/>
            <person name="Pearson M."/>
            <person name="Poon T.W."/>
            <person name="Priest M."/>
            <person name="Roberts A."/>
            <person name="Saif S."/>
            <person name="Shea T."/>
            <person name="Sisk P."/>
            <person name="Sykes S."/>
            <person name="Wortman J."/>
            <person name="Nusbaum C."/>
            <person name="Birren B."/>
        </authorList>
    </citation>
    <scope>NUCLEOTIDE SEQUENCE [LARGE SCALE GENOMIC DNA]</scope>
    <source>
        <strain evidence="5">FAR1</strain>
    </source>
</reference>
<feature type="region of interest" description="Disordered" evidence="2">
    <location>
        <begin position="118"/>
        <end position="145"/>
    </location>
</feature>
<comment type="subcellular location">
    <subcellularLocation>
        <location evidence="1">Membrane</location>
        <topology evidence="1">Peripheral membrane protein</topology>
        <orientation evidence="1">Cytoplasmic side</orientation>
    </subcellularLocation>
</comment>
<dbReference type="PANTHER" id="PTHR46571">
    <property type="entry name" value="SORTING NEXIN-8"/>
    <property type="match status" value="1"/>
</dbReference>
<feature type="compositionally biased region" description="Acidic residues" evidence="2">
    <location>
        <begin position="126"/>
        <end position="140"/>
    </location>
</feature>
<dbReference type="GO" id="GO:0006886">
    <property type="term" value="P:intracellular protein transport"/>
    <property type="evidence" value="ECO:0007669"/>
    <property type="project" value="TreeGrafter"/>
</dbReference>
<feature type="compositionally biased region" description="Low complexity" evidence="2">
    <location>
        <begin position="219"/>
        <end position="233"/>
    </location>
</feature>
<reference evidence="4" key="2">
    <citation type="submission" date="2020-05" db="UniProtKB">
        <authorList>
            <consortium name="EnsemblMetazoa"/>
        </authorList>
    </citation>
    <scope>IDENTIFICATION</scope>
    <source>
        <strain evidence="4">FAR1</strain>
    </source>
</reference>
<dbReference type="STRING" id="69004.A0A182Q3D2"/>
<evidence type="ECO:0000313" key="5">
    <source>
        <dbReference type="Proteomes" id="UP000075886"/>
    </source>
</evidence>
<dbReference type="VEuPathDB" id="VectorBase:AFAF002276"/>
<dbReference type="SMART" id="SM00312">
    <property type="entry name" value="PX"/>
    <property type="match status" value="1"/>
</dbReference>
<feature type="region of interest" description="Disordered" evidence="2">
    <location>
        <begin position="18"/>
        <end position="41"/>
    </location>
</feature>
<name>A0A182Q3D2_9DIPT</name>
<proteinExistence type="predicted"/>
<organism evidence="4 5">
    <name type="scientific">Anopheles farauti</name>
    <dbReference type="NCBI Taxonomy" id="69004"/>
    <lineage>
        <taxon>Eukaryota</taxon>
        <taxon>Metazoa</taxon>
        <taxon>Ecdysozoa</taxon>
        <taxon>Arthropoda</taxon>
        <taxon>Hexapoda</taxon>
        <taxon>Insecta</taxon>
        <taxon>Pterygota</taxon>
        <taxon>Neoptera</taxon>
        <taxon>Endopterygota</taxon>
        <taxon>Diptera</taxon>
        <taxon>Nematocera</taxon>
        <taxon>Culicoidea</taxon>
        <taxon>Culicidae</taxon>
        <taxon>Anophelinae</taxon>
        <taxon>Anopheles</taxon>
    </lineage>
</organism>
<dbReference type="GO" id="GO:0031901">
    <property type="term" value="C:early endosome membrane"/>
    <property type="evidence" value="ECO:0007669"/>
    <property type="project" value="TreeGrafter"/>
</dbReference>
<dbReference type="GO" id="GO:0034498">
    <property type="term" value="P:early endosome to Golgi transport"/>
    <property type="evidence" value="ECO:0007669"/>
    <property type="project" value="TreeGrafter"/>
</dbReference>
<dbReference type="InterPro" id="IPR001683">
    <property type="entry name" value="PX_dom"/>
</dbReference>
<dbReference type="Gene3D" id="3.30.1520.10">
    <property type="entry name" value="Phox-like domain"/>
    <property type="match status" value="1"/>
</dbReference>
<dbReference type="AlphaFoldDB" id="A0A182Q3D2"/>
<dbReference type="PANTHER" id="PTHR46571:SF1">
    <property type="entry name" value="SORTING NEXIN-8"/>
    <property type="match status" value="1"/>
</dbReference>
<feature type="domain" description="PX" evidence="3">
    <location>
        <begin position="244"/>
        <end position="351"/>
    </location>
</feature>
<evidence type="ECO:0000259" key="3">
    <source>
        <dbReference type="PROSITE" id="PS50195"/>
    </source>
</evidence>
<protein>
    <recommendedName>
        <fullName evidence="3">PX domain-containing protein</fullName>
    </recommendedName>
</protein>
<dbReference type="SUPFAM" id="SSF64268">
    <property type="entry name" value="PX domain"/>
    <property type="match status" value="1"/>
</dbReference>
<dbReference type="EnsemblMetazoa" id="AFAF002276-RA">
    <property type="protein sequence ID" value="AFAF002276-PA"/>
    <property type="gene ID" value="AFAF002276"/>
</dbReference>
<evidence type="ECO:0000313" key="4">
    <source>
        <dbReference type="EnsemblMetazoa" id="AFAF002276-PA"/>
    </source>
</evidence>
<accession>A0A182Q3D2</accession>
<feature type="compositionally biased region" description="Low complexity" evidence="2">
    <location>
        <begin position="21"/>
        <end position="41"/>
    </location>
</feature>
<dbReference type="PROSITE" id="PS50195">
    <property type="entry name" value="PX"/>
    <property type="match status" value="1"/>
</dbReference>
<dbReference type="InterPro" id="IPR036871">
    <property type="entry name" value="PX_dom_sf"/>
</dbReference>
<dbReference type="GO" id="GO:0035091">
    <property type="term" value="F:phosphatidylinositol binding"/>
    <property type="evidence" value="ECO:0007669"/>
    <property type="project" value="InterPro"/>
</dbReference>
<dbReference type="EMBL" id="AXCN02001677">
    <property type="status" value="NOT_ANNOTATED_CDS"/>
    <property type="molecule type" value="Genomic_DNA"/>
</dbReference>
<keyword evidence="5" id="KW-1185">Reference proteome</keyword>
<dbReference type="Proteomes" id="UP000075886">
    <property type="component" value="Unassembled WGS sequence"/>
</dbReference>
<evidence type="ECO:0000256" key="1">
    <source>
        <dbReference type="ARBA" id="ARBA00004287"/>
    </source>
</evidence>
<dbReference type="Pfam" id="PF00787">
    <property type="entry name" value="PX"/>
    <property type="match status" value="1"/>
</dbReference>